<dbReference type="Gene3D" id="3.30.70.20">
    <property type="match status" value="1"/>
</dbReference>
<comment type="similarity">
    <text evidence="1">Belongs to the nitroreductase family.</text>
</comment>
<dbReference type="AlphaFoldDB" id="A0A9Y1BIW4"/>
<dbReference type="InterPro" id="IPR000415">
    <property type="entry name" value="Nitroreductase-like"/>
</dbReference>
<dbReference type="SUPFAM" id="SSF55469">
    <property type="entry name" value="FMN-dependent nitroreductase-like"/>
    <property type="match status" value="1"/>
</dbReference>
<dbReference type="PANTHER" id="PTHR43673:SF10">
    <property type="entry name" value="NADH DEHYDROGENASE_NAD(P)H NITROREDUCTASE XCC3605-RELATED"/>
    <property type="match status" value="1"/>
</dbReference>
<evidence type="ECO:0000259" key="3">
    <source>
        <dbReference type="PROSITE" id="PS51379"/>
    </source>
</evidence>
<dbReference type="EMBL" id="CP084166">
    <property type="protein sequence ID" value="UJG39727.1"/>
    <property type="molecule type" value="Genomic_DNA"/>
</dbReference>
<keyword evidence="2" id="KW-0560">Oxidoreductase</keyword>
<dbReference type="SUPFAM" id="SSF54862">
    <property type="entry name" value="4Fe-4S ferredoxins"/>
    <property type="match status" value="1"/>
</dbReference>
<feature type="domain" description="4Fe-4S ferredoxin-type" evidence="3">
    <location>
        <begin position="1"/>
        <end position="30"/>
    </location>
</feature>
<dbReference type="PANTHER" id="PTHR43673">
    <property type="entry name" value="NAD(P)H NITROREDUCTASE YDGI-RELATED"/>
    <property type="match status" value="1"/>
</dbReference>
<dbReference type="InterPro" id="IPR017900">
    <property type="entry name" value="4Fe4S_Fe_S_CS"/>
</dbReference>
<evidence type="ECO:0000313" key="4">
    <source>
        <dbReference type="EMBL" id="UJG39727.1"/>
    </source>
</evidence>
<dbReference type="InterPro" id="IPR017896">
    <property type="entry name" value="4Fe4S_Fe-S-bd"/>
</dbReference>
<feature type="domain" description="4Fe-4S ferredoxin-type" evidence="3">
    <location>
        <begin position="33"/>
        <end position="64"/>
    </location>
</feature>
<dbReference type="Proteomes" id="UP001201020">
    <property type="component" value="Chromosome"/>
</dbReference>
<dbReference type="Pfam" id="PF00881">
    <property type="entry name" value="Nitroreductase"/>
    <property type="match status" value="1"/>
</dbReference>
<protein>
    <submittedName>
        <fullName evidence="4">Nitroreductase family protein</fullName>
    </submittedName>
</protein>
<dbReference type="PROSITE" id="PS00198">
    <property type="entry name" value="4FE4S_FER_1"/>
    <property type="match status" value="2"/>
</dbReference>
<dbReference type="PROSITE" id="PS51379">
    <property type="entry name" value="4FE4S_FER_2"/>
    <property type="match status" value="2"/>
</dbReference>
<organism evidence="4">
    <name type="scientific">Candidatus Heimdallarchaeum aukensis</name>
    <dbReference type="NCBI Taxonomy" id="2876573"/>
    <lineage>
        <taxon>Archaea</taxon>
        <taxon>Promethearchaeati</taxon>
        <taxon>Candidatus Heimdallarchaeota</taxon>
        <taxon>Candidatus Heimdallarchaeia (ex Rinke et al. 2021) (nom. nud.)</taxon>
        <taxon>Candidatus Heimdallarchaeales</taxon>
        <taxon>Candidatus Heimdallarchaeaceae</taxon>
        <taxon>Candidatus Heimdallarchaeum</taxon>
    </lineage>
</organism>
<dbReference type="Gene3D" id="3.40.109.10">
    <property type="entry name" value="NADH Oxidase"/>
    <property type="match status" value="1"/>
</dbReference>
<dbReference type="GO" id="GO:0016491">
    <property type="term" value="F:oxidoreductase activity"/>
    <property type="evidence" value="ECO:0007669"/>
    <property type="project" value="UniProtKB-KW"/>
</dbReference>
<accession>A0A9Y1BIW4</accession>
<name>A0A9Y1BIW4_9ARCH</name>
<proteinExistence type="inferred from homology"/>
<dbReference type="InterPro" id="IPR029479">
    <property type="entry name" value="Nitroreductase"/>
</dbReference>
<evidence type="ECO:0000256" key="1">
    <source>
        <dbReference type="ARBA" id="ARBA00007118"/>
    </source>
</evidence>
<dbReference type="Pfam" id="PF12838">
    <property type="entry name" value="Fer4_7"/>
    <property type="match status" value="1"/>
</dbReference>
<gene>
    <name evidence="4" type="ORF">K9W45_07615</name>
</gene>
<evidence type="ECO:0000256" key="2">
    <source>
        <dbReference type="ARBA" id="ARBA00023002"/>
    </source>
</evidence>
<dbReference type="CDD" id="cd02143">
    <property type="entry name" value="nitroreductase_FeS-like"/>
    <property type="match status" value="1"/>
</dbReference>
<sequence>MGFLKVSDNCILCGRCVDICPRYIFQIDKTKSKKVIINENVQYCHDCGHCVAICPQDAIVNTRMGDNLDVDFPLVPSNIDYEKALSFIRLRRSIRKFKSELISEEKVKQLLEFSRFAPTGHNTNAVEYTIIIGRDKIDVLWGETIQLMKEVIRKINNPFWVGIAFLAGKKNFVNEAKKNEYRLNSHIINFENKKDTIFHGAPMLILLHTGKKAASPIEDCAIASENIMLGANTLGLGATIIGYFVRAWKHSKKIKKLVNLPKGHILHSCLSVGVPTYNFRRLVPRPEPNISFIK</sequence>
<reference evidence="4" key="1">
    <citation type="journal article" date="2022" name="Nat. Microbiol.">
        <title>Unique mobile elements and scalable gene flow at the prokaryote-eukaryote boundary revealed by circularized Asgard archaea genomes.</title>
        <authorList>
            <person name="Wu F."/>
            <person name="Speth D.R."/>
            <person name="Philosof A."/>
            <person name="Cremiere A."/>
            <person name="Narayanan A."/>
            <person name="Barco R.A."/>
            <person name="Connon S.A."/>
            <person name="Amend J.P."/>
            <person name="Antoshechkin I.A."/>
            <person name="Orphan V.J."/>
        </authorList>
    </citation>
    <scope>NUCLEOTIDE SEQUENCE</scope>
    <source>
        <strain evidence="4">PM71</strain>
    </source>
</reference>